<dbReference type="EMBL" id="WJHE01000211">
    <property type="protein sequence ID" value="MST32094.1"/>
    <property type="molecule type" value="Genomic_DNA"/>
</dbReference>
<reference evidence="2 3" key="1">
    <citation type="submission" date="2019-11" db="EMBL/GenBank/DDBJ databases">
        <title>Acidiferrimicrobium australis gen. nov., sp. nov., an acidophilic and obligately heterotrophic, member of the Actinobacteria that catalyses dissimilatory oxido- reduction of iron isolated from metal-rich acidic water in Chile.</title>
        <authorList>
            <person name="Gonzalez D."/>
            <person name="Huber K."/>
            <person name="Hedrich S."/>
            <person name="Rojas-Villalobos C."/>
            <person name="Quatrini R."/>
            <person name="Dinamarca M.A."/>
            <person name="Schwarz A."/>
            <person name="Canales C."/>
            <person name="Nancucheo I."/>
        </authorList>
    </citation>
    <scope>NUCLEOTIDE SEQUENCE [LARGE SCALE GENOMIC DNA]</scope>
    <source>
        <strain evidence="2 3">USS-CCA1</strain>
    </source>
</reference>
<sequence length="236" mass="25644">MDEARFPDFTPSGNAAVNPDLYDVENRAIDPDGVLLRAMQELAPWVGKTIVDLGCGTGHWLAMYTEEAAEVVGVEPDPALLEVAGQHATTARVVAGSAEHLPLPDRSVDVVHARFAYFFPPGCDAGLREVLRVLSPGGRLVVVDNDQRHGEFAELLASSPFAVPQGRAEVTDRWWAERGAQRREVMSAWSFATRADLENVLRMEFPAAVADPWLARHPDATGLSYGYVLFAIGPPA</sequence>
<comment type="caution">
    <text evidence="2">The sequence shown here is derived from an EMBL/GenBank/DDBJ whole genome shotgun (WGS) entry which is preliminary data.</text>
</comment>
<keyword evidence="2" id="KW-0489">Methyltransferase</keyword>
<dbReference type="InterPro" id="IPR013216">
    <property type="entry name" value="Methyltransf_11"/>
</dbReference>
<keyword evidence="2" id="KW-0808">Transferase</keyword>
<dbReference type="Pfam" id="PF08241">
    <property type="entry name" value="Methyltransf_11"/>
    <property type="match status" value="1"/>
</dbReference>
<dbReference type="GO" id="GO:0008168">
    <property type="term" value="F:methyltransferase activity"/>
    <property type="evidence" value="ECO:0007669"/>
    <property type="project" value="UniProtKB-KW"/>
</dbReference>
<dbReference type="PANTHER" id="PTHR43591">
    <property type="entry name" value="METHYLTRANSFERASE"/>
    <property type="match status" value="1"/>
</dbReference>
<name>A0ABW9QRP0_9ACTN</name>
<gene>
    <name evidence="2" type="ORF">GHK86_05050</name>
</gene>
<proteinExistence type="predicted"/>
<organism evidence="2 3">
    <name type="scientific">Acidiferrimicrobium australe</name>
    <dbReference type="NCBI Taxonomy" id="2664430"/>
    <lineage>
        <taxon>Bacteria</taxon>
        <taxon>Bacillati</taxon>
        <taxon>Actinomycetota</taxon>
        <taxon>Acidimicrobiia</taxon>
        <taxon>Acidimicrobiales</taxon>
        <taxon>Acidimicrobiaceae</taxon>
        <taxon>Acidiferrimicrobium</taxon>
    </lineage>
</organism>
<protein>
    <submittedName>
        <fullName evidence="2">Methyltransferase domain-containing protein</fullName>
    </submittedName>
</protein>
<evidence type="ECO:0000259" key="1">
    <source>
        <dbReference type="Pfam" id="PF08241"/>
    </source>
</evidence>
<dbReference type="Gene3D" id="3.40.50.150">
    <property type="entry name" value="Vaccinia Virus protein VP39"/>
    <property type="match status" value="1"/>
</dbReference>
<feature type="domain" description="Methyltransferase type 11" evidence="1">
    <location>
        <begin position="51"/>
        <end position="142"/>
    </location>
</feature>
<dbReference type="SUPFAM" id="SSF53335">
    <property type="entry name" value="S-adenosyl-L-methionine-dependent methyltransferases"/>
    <property type="match status" value="1"/>
</dbReference>
<dbReference type="CDD" id="cd02440">
    <property type="entry name" value="AdoMet_MTases"/>
    <property type="match status" value="1"/>
</dbReference>
<evidence type="ECO:0000313" key="2">
    <source>
        <dbReference type="EMBL" id="MST32094.1"/>
    </source>
</evidence>
<accession>A0ABW9QRP0</accession>
<dbReference type="PANTHER" id="PTHR43591:SF24">
    <property type="entry name" value="2-METHOXY-6-POLYPRENYL-1,4-BENZOQUINOL METHYLASE, MITOCHONDRIAL"/>
    <property type="match status" value="1"/>
</dbReference>
<dbReference type="GO" id="GO:0032259">
    <property type="term" value="P:methylation"/>
    <property type="evidence" value="ECO:0007669"/>
    <property type="project" value="UniProtKB-KW"/>
</dbReference>
<evidence type="ECO:0000313" key="3">
    <source>
        <dbReference type="Proteomes" id="UP000437736"/>
    </source>
</evidence>
<keyword evidence="3" id="KW-1185">Reference proteome</keyword>
<dbReference type="Proteomes" id="UP000437736">
    <property type="component" value="Unassembled WGS sequence"/>
</dbReference>
<dbReference type="InterPro" id="IPR029063">
    <property type="entry name" value="SAM-dependent_MTases_sf"/>
</dbReference>